<dbReference type="GO" id="GO:0016020">
    <property type="term" value="C:membrane"/>
    <property type="evidence" value="ECO:0007669"/>
    <property type="project" value="UniProtKB-SubCell"/>
</dbReference>
<dbReference type="InterPro" id="IPR050372">
    <property type="entry name" value="Neurexin-related_CASP"/>
</dbReference>
<dbReference type="Ensembl" id="ENSCMIT00000008871.1">
    <property type="protein sequence ID" value="ENSCMIP00000008627.1"/>
    <property type="gene ID" value="ENSCMIG00000004623.1"/>
</dbReference>
<dbReference type="PANTHER" id="PTHR15036">
    <property type="entry name" value="PIKACHURIN-LIKE PROTEIN"/>
    <property type="match status" value="1"/>
</dbReference>
<dbReference type="GeneTree" id="ENSGT00940000160532"/>
<dbReference type="InterPro" id="IPR001791">
    <property type="entry name" value="Laminin_G"/>
</dbReference>
<dbReference type="CDD" id="cd00110">
    <property type="entry name" value="LamG"/>
    <property type="match status" value="1"/>
</dbReference>
<reference evidence="5" key="3">
    <citation type="journal article" date="2014" name="Nature">
        <title>Elephant shark genome provides unique insights into gnathostome evolution.</title>
        <authorList>
            <consortium name="International Elephant Shark Genome Sequencing Consortium"/>
            <person name="Venkatesh B."/>
            <person name="Lee A.P."/>
            <person name="Ravi V."/>
            <person name="Maurya A.K."/>
            <person name="Lian M.M."/>
            <person name="Swann J.B."/>
            <person name="Ohta Y."/>
            <person name="Flajnik M.F."/>
            <person name="Sutoh Y."/>
            <person name="Kasahara M."/>
            <person name="Hoon S."/>
            <person name="Gangu V."/>
            <person name="Roy S.W."/>
            <person name="Irimia M."/>
            <person name="Korzh V."/>
            <person name="Kondrychyn I."/>
            <person name="Lim Z.W."/>
            <person name="Tay B.H."/>
            <person name="Tohari S."/>
            <person name="Kong K.W."/>
            <person name="Ho S."/>
            <person name="Lorente-Galdos B."/>
            <person name="Quilez J."/>
            <person name="Marques-Bonet T."/>
            <person name="Raney B.J."/>
            <person name="Ingham P.W."/>
            <person name="Tay A."/>
            <person name="Hillier L.W."/>
            <person name="Minx P."/>
            <person name="Boehm T."/>
            <person name="Wilson R.K."/>
            <person name="Brenner S."/>
            <person name="Warren W.C."/>
        </authorList>
    </citation>
    <scope>NUCLEOTIDE SEQUENCE [LARGE SCALE GENOMIC DNA]</scope>
</reference>
<proteinExistence type="predicted"/>
<reference evidence="5" key="2">
    <citation type="journal article" date="2007" name="PLoS Biol.">
        <title>Survey sequencing and comparative analysis of the elephant shark (Callorhinchus milii) genome.</title>
        <authorList>
            <person name="Venkatesh B."/>
            <person name="Kirkness E.F."/>
            <person name="Loh Y.H."/>
            <person name="Halpern A.L."/>
            <person name="Lee A.P."/>
            <person name="Johnson J."/>
            <person name="Dandona N."/>
            <person name="Viswanathan L.D."/>
            <person name="Tay A."/>
            <person name="Venter J.C."/>
            <person name="Strausberg R.L."/>
            <person name="Brenner S."/>
        </authorList>
    </citation>
    <scope>NUCLEOTIDE SEQUENCE [LARGE SCALE GENOMIC DNA]</scope>
</reference>
<protein>
    <recommendedName>
        <fullName evidence="3">Laminin G domain-containing protein</fullName>
    </recommendedName>
</protein>
<dbReference type="PROSITE" id="PS50025">
    <property type="entry name" value="LAM_G_DOMAIN"/>
    <property type="match status" value="1"/>
</dbReference>
<dbReference type="OMA" id="KTNSAHK"/>
<evidence type="ECO:0000256" key="1">
    <source>
        <dbReference type="PROSITE-ProRule" id="PRU00122"/>
    </source>
</evidence>
<reference evidence="4" key="4">
    <citation type="submission" date="2025-08" db="UniProtKB">
        <authorList>
            <consortium name="Ensembl"/>
        </authorList>
    </citation>
    <scope>IDENTIFICATION</scope>
</reference>
<dbReference type="InParanoid" id="A0A4W3H0E0"/>
<comment type="caution">
    <text evidence="1">Lacks conserved residue(s) required for the propagation of feature annotation.</text>
</comment>
<evidence type="ECO:0000256" key="2">
    <source>
        <dbReference type="SAM" id="MobiDB-lite"/>
    </source>
</evidence>
<reference evidence="4" key="5">
    <citation type="submission" date="2025-09" db="UniProtKB">
        <authorList>
            <consortium name="Ensembl"/>
        </authorList>
    </citation>
    <scope>IDENTIFICATION</scope>
</reference>
<evidence type="ECO:0000313" key="4">
    <source>
        <dbReference type="Ensembl" id="ENSCMIP00000008627.1"/>
    </source>
</evidence>
<dbReference type="Gene3D" id="2.60.120.200">
    <property type="match status" value="1"/>
</dbReference>
<name>A0A4W3H0E0_CALMI</name>
<dbReference type="STRING" id="7868.ENSCMIP00000008627"/>
<feature type="compositionally biased region" description="Pro residues" evidence="2">
    <location>
        <begin position="14"/>
        <end position="35"/>
    </location>
</feature>
<dbReference type="PANTHER" id="PTHR15036:SF49">
    <property type="entry name" value="AXOTACTIN"/>
    <property type="match status" value="1"/>
</dbReference>
<dbReference type="SUPFAM" id="SSF49899">
    <property type="entry name" value="Concanavalin A-like lectins/glucanases"/>
    <property type="match status" value="1"/>
</dbReference>
<feature type="domain" description="Laminin G" evidence="3">
    <location>
        <begin position="1"/>
        <end position="156"/>
    </location>
</feature>
<dbReference type="InterPro" id="IPR013320">
    <property type="entry name" value="ConA-like_dom_sf"/>
</dbReference>
<dbReference type="Pfam" id="PF02210">
    <property type="entry name" value="Laminin_G_2"/>
    <property type="match status" value="1"/>
</dbReference>
<reference evidence="5" key="1">
    <citation type="journal article" date="2006" name="Science">
        <title>Ancient noncoding elements conserved in the human genome.</title>
        <authorList>
            <person name="Venkatesh B."/>
            <person name="Kirkness E.F."/>
            <person name="Loh Y.H."/>
            <person name="Halpern A.L."/>
            <person name="Lee A.P."/>
            <person name="Johnson J."/>
            <person name="Dandona N."/>
            <person name="Viswanathan L.D."/>
            <person name="Tay A."/>
            <person name="Venter J.C."/>
            <person name="Strausberg R.L."/>
            <person name="Brenner S."/>
        </authorList>
    </citation>
    <scope>NUCLEOTIDE SEQUENCE [LARGE SCALE GENOMIC DNA]</scope>
</reference>
<dbReference type="AlphaFoldDB" id="A0A4W3H0E0"/>
<dbReference type="Proteomes" id="UP000314986">
    <property type="component" value="Unassembled WGS sequence"/>
</dbReference>
<accession>A0A4W3H0E0</accession>
<organism evidence="4 5">
    <name type="scientific">Callorhinchus milii</name>
    <name type="common">Ghost shark</name>
    <dbReference type="NCBI Taxonomy" id="7868"/>
    <lineage>
        <taxon>Eukaryota</taxon>
        <taxon>Metazoa</taxon>
        <taxon>Chordata</taxon>
        <taxon>Craniata</taxon>
        <taxon>Vertebrata</taxon>
        <taxon>Chondrichthyes</taxon>
        <taxon>Holocephali</taxon>
        <taxon>Chimaeriformes</taxon>
        <taxon>Callorhinchidae</taxon>
        <taxon>Callorhinchus</taxon>
    </lineage>
</organism>
<evidence type="ECO:0000259" key="3">
    <source>
        <dbReference type="PROSITE" id="PS50025"/>
    </source>
</evidence>
<sequence length="176" mass="18859">VGKSSATTPHSLYPHPPTPPTHHLPPPPPPLPTIPPRSLARGLALTSFALVSPGADLNDGQWHSVRLNARRNRVSVILDNNGTSTFHSTTQTPIFSGSSYYFGGCPENASSADCSNGFGNFEGCMRLILIDNQPVDLNLAGQGSQANFTDLHIDVCGILDRYITPPPTRPPRRSAQ</sequence>
<keyword evidence="5" id="KW-1185">Reference proteome</keyword>
<evidence type="ECO:0000313" key="5">
    <source>
        <dbReference type="Proteomes" id="UP000314986"/>
    </source>
</evidence>
<feature type="region of interest" description="Disordered" evidence="2">
    <location>
        <begin position="1"/>
        <end position="37"/>
    </location>
</feature>